<dbReference type="PANTHER" id="PTHR33797">
    <property type="entry name" value="ORGANIC HYDROPEROXIDE RESISTANCE PROTEIN-LIKE"/>
    <property type="match status" value="1"/>
</dbReference>
<protein>
    <submittedName>
        <fullName evidence="2">Organic hydroperoxide reductase OsmC/OhrA</fullName>
    </submittedName>
</protein>
<dbReference type="GO" id="GO:0006979">
    <property type="term" value="P:response to oxidative stress"/>
    <property type="evidence" value="ECO:0007669"/>
    <property type="project" value="InterPro"/>
</dbReference>
<dbReference type="Gene3D" id="3.30.300.20">
    <property type="match status" value="1"/>
</dbReference>
<dbReference type="Pfam" id="PF02566">
    <property type="entry name" value="OsmC"/>
    <property type="match status" value="1"/>
</dbReference>
<evidence type="ECO:0000313" key="2">
    <source>
        <dbReference type="EMBL" id="MBB2900529.1"/>
    </source>
</evidence>
<dbReference type="AlphaFoldDB" id="A0A7W4XWT5"/>
<evidence type="ECO:0000313" key="3">
    <source>
        <dbReference type="Proteomes" id="UP000533269"/>
    </source>
</evidence>
<dbReference type="Proteomes" id="UP000533269">
    <property type="component" value="Unassembled WGS sequence"/>
</dbReference>
<gene>
    <name evidence="2" type="ORF">FHR75_001317</name>
</gene>
<dbReference type="EMBL" id="JACHVY010000001">
    <property type="protein sequence ID" value="MBB2900529.1"/>
    <property type="molecule type" value="Genomic_DNA"/>
</dbReference>
<reference evidence="2 3" key="1">
    <citation type="submission" date="2020-08" db="EMBL/GenBank/DDBJ databases">
        <title>The Agave Microbiome: Exploring the role of microbial communities in plant adaptations to desert environments.</title>
        <authorList>
            <person name="Partida-Martinez L.P."/>
        </authorList>
    </citation>
    <scope>NUCLEOTIDE SEQUENCE [LARGE SCALE GENOMIC DNA]</scope>
    <source>
        <strain evidence="2 3">AS2.23</strain>
    </source>
</reference>
<dbReference type="RefSeq" id="WP_183390751.1">
    <property type="nucleotide sequence ID" value="NZ_JACHVY010000001.1"/>
</dbReference>
<evidence type="ECO:0000256" key="1">
    <source>
        <dbReference type="ARBA" id="ARBA00007378"/>
    </source>
</evidence>
<sequence>MATDLYTADVTATDGSVRSESGALQLDVHEATAGGSGTNPEELMAAALGACLLESLRIATSSAGGSTEGAQVRTRVTLTQADGPGYSARYELAVTLPDAGAEPGDVLQQALSLCPFTKTLDASSLDVQLA</sequence>
<name>A0A7W4XWT5_KINRA</name>
<proteinExistence type="inferred from homology"/>
<dbReference type="InterPro" id="IPR015946">
    <property type="entry name" value="KH_dom-like_a/b"/>
</dbReference>
<reference evidence="2 3" key="2">
    <citation type="submission" date="2020-08" db="EMBL/GenBank/DDBJ databases">
        <authorList>
            <person name="Partida-Martinez L."/>
            <person name="Huntemann M."/>
            <person name="Clum A."/>
            <person name="Wang J."/>
            <person name="Palaniappan K."/>
            <person name="Ritter S."/>
            <person name="Chen I.-M."/>
            <person name="Stamatis D."/>
            <person name="Reddy T."/>
            <person name="O'Malley R."/>
            <person name="Daum C."/>
            <person name="Shapiro N."/>
            <person name="Ivanova N."/>
            <person name="Kyrpides N."/>
            <person name="Woyke T."/>
        </authorList>
    </citation>
    <scope>NUCLEOTIDE SEQUENCE [LARGE SCALE GENOMIC DNA]</scope>
    <source>
        <strain evidence="2 3">AS2.23</strain>
    </source>
</reference>
<dbReference type="InterPro" id="IPR019953">
    <property type="entry name" value="OHR"/>
</dbReference>
<comment type="similarity">
    <text evidence="1">Belongs to the OsmC/Ohr family.</text>
</comment>
<comment type="caution">
    <text evidence="2">The sequence shown here is derived from an EMBL/GenBank/DDBJ whole genome shotgun (WGS) entry which is preliminary data.</text>
</comment>
<organism evidence="2 3">
    <name type="scientific">Kineococcus radiotolerans</name>
    <dbReference type="NCBI Taxonomy" id="131568"/>
    <lineage>
        <taxon>Bacteria</taxon>
        <taxon>Bacillati</taxon>
        <taxon>Actinomycetota</taxon>
        <taxon>Actinomycetes</taxon>
        <taxon>Kineosporiales</taxon>
        <taxon>Kineosporiaceae</taxon>
        <taxon>Kineococcus</taxon>
    </lineage>
</organism>
<dbReference type="InterPro" id="IPR003718">
    <property type="entry name" value="OsmC/Ohr_fam"/>
</dbReference>
<accession>A0A7W4XWT5</accession>
<dbReference type="SUPFAM" id="SSF82784">
    <property type="entry name" value="OsmC-like"/>
    <property type="match status" value="1"/>
</dbReference>
<dbReference type="PANTHER" id="PTHR33797:SF2">
    <property type="entry name" value="ORGANIC HYDROPEROXIDE RESISTANCE PROTEIN-LIKE"/>
    <property type="match status" value="1"/>
</dbReference>
<dbReference type="InterPro" id="IPR036102">
    <property type="entry name" value="OsmC/Ohrsf"/>
</dbReference>